<feature type="domain" description="YbaK/aminoacyl-tRNA synthetase-associated" evidence="2">
    <location>
        <begin position="24"/>
        <end position="150"/>
    </location>
</feature>
<proteinExistence type="inferred from homology"/>
<dbReference type="PANTHER" id="PTHR31423">
    <property type="entry name" value="YBAK DOMAIN-CONTAINING PROTEIN"/>
    <property type="match status" value="1"/>
</dbReference>
<dbReference type="SUPFAM" id="SSF55826">
    <property type="entry name" value="YbaK/ProRS associated domain"/>
    <property type="match status" value="1"/>
</dbReference>
<reference evidence="3 4" key="5">
    <citation type="journal article" date="2010" name="Appl. Environ. Microbiol.">
        <title>phrR-like gene praR of Azorhizobium caulinodans ORS571 is essential for symbiosis with Sesbania rostrata and is involved in expression of reb genes.</title>
        <authorList>
            <person name="Akiba N."/>
            <person name="Aono T."/>
            <person name="Toyazaki H."/>
            <person name="Sato S."/>
            <person name="Oyaizu H."/>
        </authorList>
    </citation>
    <scope>NUCLEOTIDE SEQUENCE [LARGE SCALE GENOMIC DNA]</scope>
    <source>
        <strain evidence="4">ATCC 43989 / DSM 5975 / JCM 20966 / LMG 6465 / NBRC 14845 / NCIMB 13405 / ORS 571</strain>
    </source>
</reference>
<dbReference type="STRING" id="438753.AZC_1168"/>
<dbReference type="Pfam" id="PF04073">
    <property type="entry name" value="tRNA_edit"/>
    <property type="match status" value="1"/>
</dbReference>
<dbReference type="InterPro" id="IPR007214">
    <property type="entry name" value="YbaK/aa-tRNA-synth-assoc-dom"/>
</dbReference>
<reference evidence="3 4" key="3">
    <citation type="journal article" date="2008" name="BMC Genomics">
        <title>The genome of the versatile nitrogen fixer Azorhizobium caulinodans ORS571.</title>
        <authorList>
            <person name="Lee KB."/>
            <person name="Backer P.D."/>
            <person name="Aono T."/>
            <person name="Liu CT."/>
            <person name="Suzuki S."/>
            <person name="Suzuki T."/>
            <person name="Kaneko T."/>
            <person name="Yamada M."/>
            <person name="Tabata S."/>
            <person name="Kupfer D.M."/>
            <person name="Najar F.Z."/>
            <person name="Wiley G.B."/>
            <person name="Roe B."/>
            <person name="Binnewies T.T."/>
            <person name="Ussery D.W."/>
            <person name="D'Haeze W."/>
            <person name="Herder J.D."/>
            <person name="Gevers D."/>
            <person name="Vereecke D."/>
            <person name="Holsters M."/>
            <person name="Oyaizu H."/>
        </authorList>
    </citation>
    <scope>NUCLEOTIDE SEQUENCE [LARGE SCALE GENOMIC DNA]</scope>
    <source>
        <strain evidence="4">ATCC 43989 / DSM 5975 / JCM 20966 / LMG 6465 / NBRC 14845 / NCIMB 13405 / ORS 571</strain>
    </source>
</reference>
<dbReference type="KEGG" id="azc:AZC_1168"/>
<dbReference type="Gene3D" id="3.90.960.10">
    <property type="entry name" value="YbaK/aminoacyl-tRNA synthetase-associated domain"/>
    <property type="match status" value="1"/>
</dbReference>
<reference evidence="3 4" key="1">
    <citation type="journal article" date="2007" name="Appl. Environ. Microbiol.">
        <title>Rhizobial factors required for stem nodule maturation and maintenance in Sesbania rostrata-Azorhizobium caulinodans ORS571 symbiosis.</title>
        <authorList>
            <person name="Suzuki S."/>
            <person name="Aono T."/>
            <person name="Lee KB."/>
            <person name="Suzuki T."/>
            <person name="Liu CT."/>
            <person name="Miwa H."/>
            <person name="Wakao S."/>
            <person name="Iki T."/>
            <person name="Oyaizu H."/>
        </authorList>
    </citation>
    <scope>NUCLEOTIDE SEQUENCE [LARGE SCALE GENOMIC DNA]</scope>
    <source>
        <strain evidence="4">ATCC 43989 / DSM 5975 / JCM 20966 / LMG 6465 / NBRC 14845 / NCIMB 13405 / ORS 571</strain>
    </source>
</reference>
<sequence length="175" mass="18890">MPLTPDDLLRFLSENGIEARTYEHPPVFTVAESQALRGEIPGTNTKNLFLRDGKKTYFLVTLEENTAVDLKGLRGKIGARSGLSFASPEALYEHLGVRPGSVSLLALINDKACQVRVFVEAGLLDAERINCHPLTNDKTTSLSAQDLRHFLAATGHTVSEVTLDATETAAEAAGN</sequence>
<dbReference type="FunFam" id="3.90.960.10:FF:000005">
    <property type="entry name" value="Putative prolyl-tRNA synthetase"/>
    <property type="match status" value="1"/>
</dbReference>
<organism evidence="3 4">
    <name type="scientific">Azorhizobium caulinodans (strain ATCC 43989 / DSM 5975 / JCM 20966 / LMG 6465 / NBRC 14845 / NCIMB 13405 / ORS 571)</name>
    <dbReference type="NCBI Taxonomy" id="438753"/>
    <lineage>
        <taxon>Bacteria</taxon>
        <taxon>Pseudomonadati</taxon>
        <taxon>Pseudomonadota</taxon>
        <taxon>Alphaproteobacteria</taxon>
        <taxon>Hyphomicrobiales</taxon>
        <taxon>Xanthobacteraceae</taxon>
        <taxon>Azorhizobium</taxon>
    </lineage>
</organism>
<gene>
    <name evidence="3" type="ordered locus">AZC_1168</name>
</gene>
<name>A8HRD2_AZOC5</name>
<dbReference type="InterPro" id="IPR040285">
    <property type="entry name" value="ProX/PRXD1"/>
</dbReference>
<dbReference type="PANTHER" id="PTHR31423:SF3">
    <property type="entry name" value="PROLYL-TRNA SYNTHETASE ASSOCIATED DOMAIN-CONTAINING PROTEIN 1-RELATED"/>
    <property type="match status" value="1"/>
</dbReference>
<dbReference type="Proteomes" id="UP000000270">
    <property type="component" value="Chromosome"/>
</dbReference>
<reference evidence="4" key="2">
    <citation type="submission" date="2007-04" db="EMBL/GenBank/DDBJ databases">
        <title>Complete genome sequence of the nitrogen-fixing bacterium Azorhizobium caulinodans ORS571.</title>
        <authorList>
            <person name="Lee K.B."/>
            <person name="Backer P.D."/>
            <person name="Aono T."/>
            <person name="Liu C.T."/>
            <person name="Suzuki S."/>
            <person name="Suzuki T."/>
            <person name="Kaneko T."/>
            <person name="Yamada M."/>
            <person name="Tabata S."/>
            <person name="Kupfer D.M."/>
            <person name="Najar F.Z."/>
            <person name="Wiley G.B."/>
            <person name="Roe B."/>
            <person name="Binnewies T."/>
            <person name="Ussery D."/>
            <person name="Vereecke D."/>
            <person name="Gevers D."/>
            <person name="Holsters M."/>
            <person name="Oyaizu H."/>
        </authorList>
    </citation>
    <scope>NUCLEOTIDE SEQUENCE [LARGE SCALE GENOMIC DNA]</scope>
    <source>
        <strain evidence="4">ATCC 43989 / DSM 5975 / JCM 20966 / LMG 6465 / NBRC 14845 / NCIMB 13405 / ORS 571</strain>
    </source>
</reference>
<comment type="similarity">
    <text evidence="1">Belongs to the PRORSD1 family.</text>
</comment>
<dbReference type="InterPro" id="IPR036754">
    <property type="entry name" value="YbaK/aa-tRNA-synt-asso_dom_sf"/>
</dbReference>
<evidence type="ECO:0000313" key="3">
    <source>
        <dbReference type="EMBL" id="BAF87166.1"/>
    </source>
</evidence>
<dbReference type="HOGENOM" id="CLU_104635_2_0_5"/>
<evidence type="ECO:0000259" key="2">
    <source>
        <dbReference type="Pfam" id="PF04073"/>
    </source>
</evidence>
<dbReference type="RefSeq" id="WP_012169699.1">
    <property type="nucleotide sequence ID" value="NC_009937.1"/>
</dbReference>
<keyword evidence="4" id="KW-1185">Reference proteome</keyword>
<reference evidence="3 4" key="4">
    <citation type="journal article" date="2009" name="Appl. Environ. Microbiol.">
        <title>Comparative genome-wide transcriptional profiling of Azorhizobium caulinodans ORS571 grown under free-living and symbiotic conditions.</title>
        <authorList>
            <person name="Tsukada S."/>
            <person name="Aono T."/>
            <person name="Akiba N."/>
            <person name="Lee KB."/>
            <person name="Liu CT."/>
            <person name="Toyazaki H."/>
            <person name="Oyaizu H."/>
        </authorList>
    </citation>
    <scope>NUCLEOTIDE SEQUENCE [LARGE SCALE GENOMIC DNA]</scope>
    <source>
        <strain evidence="4">ATCC 43989 / DSM 5975 / JCM 20966 / LMG 6465 / NBRC 14845 / NCIMB 13405 / ORS 571</strain>
    </source>
</reference>
<evidence type="ECO:0000313" key="4">
    <source>
        <dbReference type="Proteomes" id="UP000000270"/>
    </source>
</evidence>
<dbReference type="AlphaFoldDB" id="A8HRD2"/>
<evidence type="ECO:0000256" key="1">
    <source>
        <dbReference type="ARBA" id="ARBA00010201"/>
    </source>
</evidence>
<dbReference type="EMBL" id="AP009384">
    <property type="protein sequence ID" value="BAF87166.1"/>
    <property type="molecule type" value="Genomic_DNA"/>
</dbReference>
<reference evidence="3 4" key="6">
    <citation type="journal article" date="2011" name="Appl. Environ. Microbiol.">
        <title>Involvement of the azorhizobial chromosome partition gene (parA) in the onset of bacteroid differentiation during Sesbania rostrata stem nodule development.</title>
        <authorList>
            <person name="Liu CT."/>
            <person name="Lee KB."/>
            <person name="Wang YS."/>
            <person name="Peng MH."/>
            <person name="Lee KT."/>
            <person name="Suzuki S."/>
            <person name="Suzuki T."/>
            <person name="Oyaizu H."/>
        </authorList>
    </citation>
    <scope>NUCLEOTIDE SEQUENCE [LARGE SCALE GENOMIC DNA]</scope>
    <source>
        <strain evidence="4">ATCC 43989 / DSM 5975 / JCM 20966 / LMG 6465 / NBRC 14845 / NCIMB 13405 / ORS 571</strain>
    </source>
</reference>
<protein>
    <submittedName>
        <fullName evidence="3">Uncharacterized conserved protein</fullName>
    </submittedName>
</protein>
<dbReference type="CDD" id="cd04335">
    <property type="entry name" value="PrdX_deacylase"/>
    <property type="match status" value="1"/>
</dbReference>
<accession>A8HRD2</accession>
<dbReference type="eggNOG" id="COG3760">
    <property type="taxonomic scope" value="Bacteria"/>
</dbReference>
<dbReference type="GO" id="GO:0002161">
    <property type="term" value="F:aminoacyl-tRNA deacylase activity"/>
    <property type="evidence" value="ECO:0007669"/>
    <property type="project" value="InterPro"/>
</dbReference>